<reference evidence="2" key="1">
    <citation type="journal article" date="2020" name="Stud. Mycol.">
        <title>101 Dothideomycetes genomes: a test case for predicting lifestyles and emergence of pathogens.</title>
        <authorList>
            <person name="Haridas S."/>
            <person name="Albert R."/>
            <person name="Binder M."/>
            <person name="Bloem J."/>
            <person name="Labutti K."/>
            <person name="Salamov A."/>
            <person name="Andreopoulos B."/>
            <person name="Baker S."/>
            <person name="Barry K."/>
            <person name="Bills G."/>
            <person name="Bluhm B."/>
            <person name="Cannon C."/>
            <person name="Castanera R."/>
            <person name="Culley D."/>
            <person name="Daum C."/>
            <person name="Ezra D."/>
            <person name="Gonzalez J."/>
            <person name="Henrissat B."/>
            <person name="Kuo A."/>
            <person name="Liang C."/>
            <person name="Lipzen A."/>
            <person name="Lutzoni F."/>
            <person name="Magnuson J."/>
            <person name="Mondo S."/>
            <person name="Nolan M."/>
            <person name="Ohm R."/>
            <person name="Pangilinan J."/>
            <person name="Park H.-J."/>
            <person name="Ramirez L."/>
            <person name="Alfaro M."/>
            <person name="Sun H."/>
            <person name="Tritt A."/>
            <person name="Yoshinaga Y."/>
            <person name="Zwiers L.-H."/>
            <person name="Turgeon B."/>
            <person name="Goodwin S."/>
            <person name="Spatafora J."/>
            <person name="Crous P."/>
            <person name="Grigoriev I."/>
        </authorList>
    </citation>
    <scope>NUCLEOTIDE SEQUENCE</scope>
    <source>
        <strain evidence="2">CBS 121167</strain>
    </source>
</reference>
<keyword evidence="1" id="KW-0732">Signal</keyword>
<feature type="chain" id="PRO_5025577099" evidence="1">
    <location>
        <begin position="20"/>
        <end position="228"/>
    </location>
</feature>
<evidence type="ECO:0000256" key="1">
    <source>
        <dbReference type="SAM" id="SignalP"/>
    </source>
</evidence>
<sequence>MKIFQLVLLLFLHLTTAFAAYNNIQGEGEQVVVDNAMSEPESQLSASLLLGRVLKKQLKKDKPQYNATYVFLAYKEGCALEDHVNANYGLHQQLLLAQWNDPAEVDENTPAFQATTFDLITPENYRNKCGGQTVDSKQTAKAVGRVWDDARALNWHKDLHYRVKAMDTHRMPYHVICDYLEENMVPFETDFFDIFSYQCDIGGGVVGQEQVLKAHMAVFGGQYATEAN</sequence>
<evidence type="ECO:0000313" key="3">
    <source>
        <dbReference type="Proteomes" id="UP000799438"/>
    </source>
</evidence>
<gene>
    <name evidence="2" type="ORF">K452DRAFT_299195</name>
</gene>
<dbReference type="GeneID" id="54299696"/>
<name>A0A6A6BAN8_9PEZI</name>
<organism evidence="2 3">
    <name type="scientific">Aplosporella prunicola CBS 121167</name>
    <dbReference type="NCBI Taxonomy" id="1176127"/>
    <lineage>
        <taxon>Eukaryota</taxon>
        <taxon>Fungi</taxon>
        <taxon>Dikarya</taxon>
        <taxon>Ascomycota</taxon>
        <taxon>Pezizomycotina</taxon>
        <taxon>Dothideomycetes</taxon>
        <taxon>Dothideomycetes incertae sedis</taxon>
        <taxon>Botryosphaeriales</taxon>
        <taxon>Aplosporellaceae</taxon>
        <taxon>Aplosporella</taxon>
    </lineage>
</organism>
<keyword evidence="3" id="KW-1185">Reference proteome</keyword>
<evidence type="ECO:0000313" key="2">
    <source>
        <dbReference type="EMBL" id="KAF2141160.1"/>
    </source>
</evidence>
<feature type="signal peptide" evidence="1">
    <location>
        <begin position="1"/>
        <end position="19"/>
    </location>
</feature>
<proteinExistence type="predicted"/>
<accession>A0A6A6BAN8</accession>
<dbReference type="Proteomes" id="UP000799438">
    <property type="component" value="Unassembled WGS sequence"/>
</dbReference>
<dbReference type="AlphaFoldDB" id="A0A6A6BAN8"/>
<dbReference type="EMBL" id="ML995488">
    <property type="protein sequence ID" value="KAF2141160.1"/>
    <property type="molecule type" value="Genomic_DNA"/>
</dbReference>
<dbReference type="RefSeq" id="XP_033396873.1">
    <property type="nucleotide sequence ID" value="XM_033542199.1"/>
</dbReference>
<protein>
    <submittedName>
        <fullName evidence="2">Uncharacterized protein</fullName>
    </submittedName>
</protein>